<proteinExistence type="inferred from homology"/>
<evidence type="ECO:0000256" key="2">
    <source>
        <dbReference type="ARBA" id="ARBA00005420"/>
    </source>
</evidence>
<keyword evidence="13" id="KW-1185">Reference proteome</keyword>
<keyword evidence="9 11" id="KW-0472">Membrane</keyword>
<keyword evidence="3" id="KW-0444">Lipid biosynthesis</keyword>
<dbReference type="GO" id="GO:0019432">
    <property type="term" value="P:triglyceride biosynthetic process"/>
    <property type="evidence" value="ECO:0007669"/>
    <property type="project" value="TreeGrafter"/>
</dbReference>
<evidence type="ECO:0000256" key="1">
    <source>
        <dbReference type="ARBA" id="ARBA00004477"/>
    </source>
</evidence>
<dbReference type="Pfam" id="PF03982">
    <property type="entry name" value="DAGAT"/>
    <property type="match status" value="1"/>
</dbReference>
<sequence length="729" mass="84284">MELEFDLRSSFALLFDRAMPVPKVRNFHQIIERNHKVGFCDLLVSCRLLRSLLYLVRLISISREPCENSSPHPYCTIKHPLSSSTPVEPEHRTFHGVSLTRATMLGVDFSPMTEPWSQRKLDLGVLYHFILTYPLAIFGFILPFILLFTFQWHILLIYGIWYYYDMDSPKRGGYTSEWVQRWTVHKWFADYFPIKLHKTVDLSPSHNYLIGCHPHGIISMAVFANFATNGTEKYLKFPGIRFNVCTLTSNFKMMIRRELLLLMGLIDASKESIEYILNSPETGRAVVIVVGGAEEALDAHPGFHILTLRSRKGFIKEALKTGAHLVPVYSFGENEIFEQVENPKGSLVRRFQSWMKRFGGFSLPFFHGRGIFQLNFGYLPYRKPIDTVVGIPIPVEKVEKPTQEQIDELHEVYVQKLNELFEEHKQRFGVPAQTKLLFTFQWHILLLYGIWYYYDRNSPKRGGYTSEWVQRWTIHKWFADYFPVKLHKTTDLSPSHNYLIGCHPHGIISMAAFANFATNGTEKYLKFPGIRFHVCTLTSNFKPMIRRELLLLMGAIDASRESIEYVLNGPETGRAVVLVVGGAEEALDAHPGHHILTLRSRKGFVREALKTGAYLVPVYSFGENEVFEQVENPKGSMLRQFQSWMKRFGGFSLPFFHGRGIFQLNFGYLPYRKPIDTVVGVPIPVQKIENPTQEQINELHEVYVEKLNELFEEHKQRYGVPAETKLVIQ</sequence>
<feature type="transmembrane region" description="Helical" evidence="11">
    <location>
        <begin position="121"/>
        <end position="138"/>
    </location>
</feature>
<keyword evidence="8" id="KW-0443">Lipid metabolism</keyword>
<evidence type="ECO:0000256" key="11">
    <source>
        <dbReference type="SAM" id="Phobius"/>
    </source>
</evidence>
<evidence type="ECO:0000256" key="3">
    <source>
        <dbReference type="ARBA" id="ARBA00022516"/>
    </source>
</evidence>
<organism evidence="12 13">
    <name type="scientific">Ancylostoma ceylanicum</name>
    <dbReference type="NCBI Taxonomy" id="53326"/>
    <lineage>
        <taxon>Eukaryota</taxon>
        <taxon>Metazoa</taxon>
        <taxon>Ecdysozoa</taxon>
        <taxon>Nematoda</taxon>
        <taxon>Chromadorea</taxon>
        <taxon>Rhabditida</taxon>
        <taxon>Rhabditina</taxon>
        <taxon>Rhabditomorpha</taxon>
        <taxon>Strongyloidea</taxon>
        <taxon>Ancylostomatidae</taxon>
        <taxon>Ancylostomatinae</taxon>
        <taxon>Ancylostoma</taxon>
    </lineage>
</organism>
<evidence type="ECO:0000256" key="10">
    <source>
        <dbReference type="ARBA" id="ARBA00023315"/>
    </source>
</evidence>
<keyword evidence="5 11" id="KW-0812">Transmembrane</keyword>
<dbReference type="PANTHER" id="PTHR12317:SF6">
    <property type="entry name" value="ACYLTRANSFERASE"/>
    <property type="match status" value="1"/>
</dbReference>
<evidence type="ECO:0000256" key="4">
    <source>
        <dbReference type="ARBA" id="ARBA00022679"/>
    </source>
</evidence>
<dbReference type="GO" id="GO:0004144">
    <property type="term" value="F:diacylglycerol O-acyltransferase activity"/>
    <property type="evidence" value="ECO:0007669"/>
    <property type="project" value="TreeGrafter"/>
</dbReference>
<keyword evidence="7 11" id="KW-1133">Transmembrane helix</keyword>
<protein>
    <submittedName>
        <fullName evidence="12">Diacylglycerol acyltransferase</fullName>
    </submittedName>
</protein>
<evidence type="ECO:0000256" key="8">
    <source>
        <dbReference type="ARBA" id="ARBA00023098"/>
    </source>
</evidence>
<keyword evidence="10 12" id="KW-0012">Acyltransferase</keyword>
<accession>A0A0D6MA26</accession>
<dbReference type="AlphaFoldDB" id="A0A0D6MA26"/>
<dbReference type="EMBL" id="KE124796">
    <property type="protein sequence ID" value="EPB79346.1"/>
    <property type="molecule type" value="Genomic_DNA"/>
</dbReference>
<comment type="similarity">
    <text evidence="2">Belongs to the diacylglycerol acyltransferase family.</text>
</comment>
<comment type="subcellular location">
    <subcellularLocation>
        <location evidence="1">Endoplasmic reticulum membrane</location>
        <topology evidence="1">Multi-pass membrane protein</topology>
    </subcellularLocation>
</comment>
<dbReference type="InterPro" id="IPR007130">
    <property type="entry name" value="DAGAT"/>
</dbReference>
<dbReference type="CDD" id="cd07987">
    <property type="entry name" value="LPLAT_MGAT-like"/>
    <property type="match status" value="2"/>
</dbReference>
<evidence type="ECO:0000256" key="5">
    <source>
        <dbReference type="ARBA" id="ARBA00022692"/>
    </source>
</evidence>
<evidence type="ECO:0000256" key="9">
    <source>
        <dbReference type="ARBA" id="ARBA00023136"/>
    </source>
</evidence>
<dbReference type="Proteomes" id="UP000054495">
    <property type="component" value="Unassembled WGS sequence"/>
</dbReference>
<gene>
    <name evidence="12" type="ORF">ANCCEY_01639</name>
</gene>
<evidence type="ECO:0000313" key="12">
    <source>
        <dbReference type="EMBL" id="EPB79346.1"/>
    </source>
</evidence>
<keyword evidence="4 12" id="KW-0808">Transferase</keyword>
<evidence type="ECO:0000313" key="13">
    <source>
        <dbReference type="Proteomes" id="UP000054495"/>
    </source>
</evidence>
<dbReference type="PANTHER" id="PTHR12317">
    <property type="entry name" value="DIACYLGLYCEROL O-ACYLTRANSFERASE"/>
    <property type="match status" value="1"/>
</dbReference>
<name>A0A0D6MA26_9BILA</name>
<keyword evidence="6" id="KW-0256">Endoplasmic reticulum</keyword>
<dbReference type="GO" id="GO:0005789">
    <property type="term" value="C:endoplasmic reticulum membrane"/>
    <property type="evidence" value="ECO:0007669"/>
    <property type="project" value="UniProtKB-SubCell"/>
</dbReference>
<evidence type="ECO:0000256" key="7">
    <source>
        <dbReference type="ARBA" id="ARBA00022989"/>
    </source>
</evidence>
<evidence type="ECO:0000256" key="6">
    <source>
        <dbReference type="ARBA" id="ARBA00022824"/>
    </source>
</evidence>
<reference evidence="12 13" key="1">
    <citation type="submission" date="2013-05" db="EMBL/GenBank/DDBJ databases">
        <title>Draft genome of the parasitic nematode Anyclostoma ceylanicum.</title>
        <authorList>
            <person name="Mitreva M."/>
        </authorList>
    </citation>
    <scope>NUCLEOTIDE SEQUENCE [LARGE SCALE GENOMIC DNA]</scope>
</reference>